<proteinExistence type="predicted"/>
<sequence>MATNYTELGLLFHCFQKKSFNKHLAVAPYEKVKEFLPLLVATIEDDGEKNVLNEICTDVPANHELLLFEGCKEVASTLQKLVNSGKMKKKMSELIKIDPLKELFDNVTLKVIQMTNNVFRLIHDSEYTDFQQDCHVMYAEIGQTMTLLAELGRQGILNPGEICLKLSQRLSNETFATSFAMNMPQDFDRIIVKLLRSFKGHSGSMGDINIENVIRNLFILDPSKINLFKEMNINEIDIDLFINIICQADHDLFMDNISYYLTNVSEDVIKFMKAISRSYVDQISHKFDTILHDYIVKNECSVEILKVMVNLSNYLGVRFKGVNSKTWIAYLTRTDGVPDSYLTLHLAIIIGFAIIFIPSNYDGEHNQEAISSFFDYLKVKTADNETIKGDSLSQYMLLMAILFDMDENRTLKELLEKILDINVALKLKRMVTARQMYLEHALSIEDVLSRVGWLEVTPSLSADTQGFLPIHCVNYLLKLRKLSTKSMNVTTWVQKQIKETSTPCPDSIIQLIISFAESNVQQKVNDHCLPPLAIEFIEQIFTGSLVDEDKLLTRCLCLLYLLSYKAQVLEHLTKIPGSKAKCVYSDELLERIPVTYLITMADIRRSELGLIYGKCVGILNTFYPYSMAKFTYDDTDLTNADDEASLVIGEYDEEVSLTEEEILGLKHSKFLKIAMYSNRVITSITKLLDSPNQYSVGTSNHLLKYWRCLFNLFPERLAHKTIQQWCKSDAFVDRDIVENPLRIFRCHELIFSSPNHFAILMELLDYYLLKYKVFVSGNLSRRNLITPEEGKVFGIEMDEISKIRDVTMNSLKVTIIQILLDCCLENENNKKTLTQIQEMVCRYIHNNLIDNEHLVVVLHYQTYHKTLIEMVVKNIPSVHVMRAHYEEMFVVPELNKKVFGILLFIELALKYRVPTAYVHVEFILDFIVTMKTHISTADFINTMLTVLPAIPKLLDAFPQISIRNHIEEVFMIAKEVGKSNVATYTSLLSMMNAPGYKLLTLINELQLEFNLNGNEGA</sequence>
<dbReference type="Proteomes" id="UP000095286">
    <property type="component" value="Unplaced"/>
</dbReference>
<reference evidence="2" key="1">
    <citation type="submission" date="2016-11" db="UniProtKB">
        <authorList>
            <consortium name="WormBaseParasite"/>
        </authorList>
    </citation>
    <scope>IDENTIFICATION</scope>
    <source>
        <strain evidence="2">KR3021</strain>
    </source>
</reference>
<protein>
    <submittedName>
        <fullName evidence="2">RING-type domain-containing protein</fullName>
    </submittedName>
</protein>
<name>A0AC35TMN8_9BILA</name>
<organism evidence="1 2">
    <name type="scientific">Rhabditophanes sp. KR3021</name>
    <dbReference type="NCBI Taxonomy" id="114890"/>
    <lineage>
        <taxon>Eukaryota</taxon>
        <taxon>Metazoa</taxon>
        <taxon>Ecdysozoa</taxon>
        <taxon>Nematoda</taxon>
        <taxon>Chromadorea</taxon>
        <taxon>Rhabditida</taxon>
        <taxon>Tylenchina</taxon>
        <taxon>Panagrolaimomorpha</taxon>
        <taxon>Strongyloidoidea</taxon>
        <taxon>Alloionematidae</taxon>
        <taxon>Rhabditophanes</taxon>
    </lineage>
</organism>
<accession>A0AC35TMN8</accession>
<dbReference type="WBParaSite" id="RSKR_0000243100.1">
    <property type="protein sequence ID" value="RSKR_0000243100.1"/>
    <property type="gene ID" value="RSKR_0000243100"/>
</dbReference>
<evidence type="ECO:0000313" key="1">
    <source>
        <dbReference type="Proteomes" id="UP000095286"/>
    </source>
</evidence>
<evidence type="ECO:0000313" key="2">
    <source>
        <dbReference type="WBParaSite" id="RSKR_0000243100.1"/>
    </source>
</evidence>